<feature type="non-terminal residue" evidence="1">
    <location>
        <position position="1"/>
    </location>
</feature>
<dbReference type="AlphaFoldDB" id="A0A0L0F0H2"/>
<organism evidence="1 2">
    <name type="scientific">Sphaeroforma arctica JP610</name>
    <dbReference type="NCBI Taxonomy" id="667725"/>
    <lineage>
        <taxon>Eukaryota</taxon>
        <taxon>Ichthyosporea</taxon>
        <taxon>Ichthyophonida</taxon>
        <taxon>Sphaeroforma</taxon>
    </lineage>
</organism>
<protein>
    <submittedName>
        <fullName evidence="1">Uncharacterized protein</fullName>
    </submittedName>
</protein>
<dbReference type="RefSeq" id="XP_014144107.1">
    <property type="nucleotide sequence ID" value="XM_014288632.1"/>
</dbReference>
<evidence type="ECO:0000313" key="1">
    <source>
        <dbReference type="EMBL" id="KNC70205.1"/>
    </source>
</evidence>
<dbReference type="Proteomes" id="UP000054560">
    <property type="component" value="Unassembled WGS sequence"/>
</dbReference>
<dbReference type="GeneID" id="25917773"/>
<gene>
    <name evidence="1" type="ORF">SARC_17269</name>
</gene>
<dbReference type="EMBL" id="KQ251821">
    <property type="protein sequence ID" value="KNC70205.1"/>
    <property type="molecule type" value="Genomic_DNA"/>
</dbReference>
<name>A0A0L0F0H2_9EUKA</name>
<accession>A0A0L0F0H2</accession>
<evidence type="ECO:0000313" key="2">
    <source>
        <dbReference type="Proteomes" id="UP000054560"/>
    </source>
</evidence>
<reference evidence="1 2" key="1">
    <citation type="submission" date="2011-02" db="EMBL/GenBank/DDBJ databases">
        <title>The Genome Sequence of Sphaeroforma arctica JP610.</title>
        <authorList>
            <consortium name="The Broad Institute Genome Sequencing Platform"/>
            <person name="Russ C."/>
            <person name="Cuomo C."/>
            <person name="Young S.K."/>
            <person name="Zeng Q."/>
            <person name="Gargeya S."/>
            <person name="Alvarado L."/>
            <person name="Berlin A."/>
            <person name="Chapman S.B."/>
            <person name="Chen Z."/>
            <person name="Freedman E."/>
            <person name="Gellesch M."/>
            <person name="Goldberg J."/>
            <person name="Griggs A."/>
            <person name="Gujja S."/>
            <person name="Heilman E."/>
            <person name="Heiman D."/>
            <person name="Howarth C."/>
            <person name="Mehta T."/>
            <person name="Neiman D."/>
            <person name="Pearson M."/>
            <person name="Roberts A."/>
            <person name="Saif S."/>
            <person name="Shea T."/>
            <person name="Shenoy N."/>
            <person name="Sisk P."/>
            <person name="Stolte C."/>
            <person name="Sykes S."/>
            <person name="White J."/>
            <person name="Yandava C."/>
            <person name="Burger G."/>
            <person name="Gray M.W."/>
            <person name="Holland P.W.H."/>
            <person name="King N."/>
            <person name="Lang F.B.F."/>
            <person name="Roger A.J."/>
            <person name="Ruiz-Trillo I."/>
            <person name="Haas B."/>
            <person name="Nusbaum C."/>
            <person name="Birren B."/>
        </authorList>
    </citation>
    <scope>NUCLEOTIDE SEQUENCE [LARGE SCALE GENOMIC DNA]</scope>
    <source>
        <strain evidence="1 2">JP610</strain>
    </source>
</reference>
<keyword evidence="2" id="KW-1185">Reference proteome</keyword>
<sequence length="60" mass="6615">QVLKDNSWGVWCVIMADGKGLTTGPDPVECAKDGLNTFERQGVRKYWITVPTKCADVANM</sequence>
<proteinExistence type="predicted"/>